<dbReference type="GO" id="GO:0004497">
    <property type="term" value="F:monooxygenase activity"/>
    <property type="evidence" value="ECO:0007669"/>
    <property type="project" value="UniProtKB-KW"/>
</dbReference>
<evidence type="ECO:0000256" key="7">
    <source>
        <dbReference type="RuleBase" id="RU000461"/>
    </source>
</evidence>
<evidence type="ECO:0000313" key="8">
    <source>
        <dbReference type="EMBL" id="ALI35840.1"/>
    </source>
</evidence>
<dbReference type="InterPro" id="IPR001128">
    <property type="entry name" value="Cyt_P450"/>
</dbReference>
<dbReference type="Gene3D" id="1.10.630.10">
    <property type="entry name" value="Cytochrome P450"/>
    <property type="match status" value="1"/>
</dbReference>
<dbReference type="PANTHER" id="PTHR24291:SF50">
    <property type="entry name" value="BIFUNCTIONAL ALBAFLAVENONE MONOOXYGENASE_TERPENE SYNTHASE"/>
    <property type="match status" value="1"/>
</dbReference>
<dbReference type="AlphaFoldDB" id="A0A654LYK7"/>
<dbReference type="Proteomes" id="UP000058925">
    <property type="component" value="Chromosome"/>
</dbReference>
<evidence type="ECO:0000313" key="9">
    <source>
        <dbReference type="Proteomes" id="UP000058925"/>
    </source>
</evidence>
<gene>
    <name evidence="8" type="primary">ptlI_2</name>
    <name evidence="8" type="ORF">NMY3_01637</name>
</gene>
<dbReference type="GO" id="GO:0020037">
    <property type="term" value="F:heme binding"/>
    <property type="evidence" value="ECO:0007669"/>
    <property type="project" value="InterPro"/>
</dbReference>
<keyword evidence="6 7" id="KW-0503">Monooxygenase</keyword>
<dbReference type="EC" id="1.14.15.32" evidence="8"/>
<dbReference type="PROSITE" id="PS00086">
    <property type="entry name" value="CYTOCHROME_P450"/>
    <property type="match status" value="1"/>
</dbReference>
<organism evidence="8 9">
    <name type="scientific">Candidatus Nitrosocosmicus oleophilus</name>
    <dbReference type="NCBI Taxonomy" id="1353260"/>
    <lineage>
        <taxon>Archaea</taxon>
        <taxon>Nitrososphaerota</taxon>
        <taxon>Nitrososphaeria</taxon>
        <taxon>Nitrososphaerales</taxon>
        <taxon>Nitrososphaeraceae</taxon>
        <taxon>Candidatus Nitrosocosmicus</taxon>
    </lineage>
</organism>
<dbReference type="EMBL" id="CP012850">
    <property type="protein sequence ID" value="ALI35840.1"/>
    <property type="molecule type" value="Genomic_DNA"/>
</dbReference>
<dbReference type="PRINTS" id="PR00385">
    <property type="entry name" value="P450"/>
</dbReference>
<dbReference type="GO" id="GO:0005506">
    <property type="term" value="F:iron ion binding"/>
    <property type="evidence" value="ECO:0007669"/>
    <property type="project" value="InterPro"/>
</dbReference>
<reference evidence="9" key="1">
    <citation type="submission" date="2015-10" db="EMBL/GenBank/DDBJ databases">
        <title>Niche specialization of a soil ammonia-oxidizing archaeon, Candidatus Nitrosocosmicus oleophilus.</title>
        <authorList>
            <person name="Jung M.-Y."/>
            <person name="Rhee S.-K."/>
        </authorList>
    </citation>
    <scope>NUCLEOTIDE SEQUENCE [LARGE SCALE GENOMIC DNA]</scope>
    <source>
        <strain evidence="9">MY3</strain>
    </source>
</reference>
<dbReference type="GO" id="GO:0016705">
    <property type="term" value="F:oxidoreductase activity, acting on paired donors, with incorporation or reduction of molecular oxygen"/>
    <property type="evidence" value="ECO:0007669"/>
    <property type="project" value="InterPro"/>
</dbReference>
<dbReference type="OrthoDB" id="9881at2157"/>
<evidence type="ECO:0000256" key="4">
    <source>
        <dbReference type="ARBA" id="ARBA00023002"/>
    </source>
</evidence>
<evidence type="ECO:0000256" key="3">
    <source>
        <dbReference type="ARBA" id="ARBA00022723"/>
    </source>
</evidence>
<keyword evidence="9" id="KW-1185">Reference proteome</keyword>
<keyword evidence="5 7" id="KW-0408">Iron</keyword>
<dbReference type="InterPro" id="IPR050196">
    <property type="entry name" value="Cytochrome_P450_Monoox"/>
</dbReference>
<dbReference type="InterPro" id="IPR036396">
    <property type="entry name" value="Cyt_P450_sf"/>
</dbReference>
<dbReference type="KEGG" id="taa:NMY3_01637"/>
<dbReference type="PANTHER" id="PTHR24291">
    <property type="entry name" value="CYTOCHROME P450 FAMILY 4"/>
    <property type="match status" value="1"/>
</dbReference>
<evidence type="ECO:0000256" key="6">
    <source>
        <dbReference type="ARBA" id="ARBA00023033"/>
    </source>
</evidence>
<dbReference type="RefSeq" id="WP_196818224.1">
    <property type="nucleotide sequence ID" value="NZ_CP012850.1"/>
</dbReference>
<dbReference type="SUPFAM" id="SSF48264">
    <property type="entry name" value="Cytochrome P450"/>
    <property type="match status" value="1"/>
</dbReference>
<keyword evidence="4 7" id="KW-0560">Oxidoreductase</keyword>
<dbReference type="InterPro" id="IPR002401">
    <property type="entry name" value="Cyt_P450_E_grp-I"/>
</dbReference>
<dbReference type="GeneID" id="60421662"/>
<dbReference type="Pfam" id="PF00067">
    <property type="entry name" value="p450"/>
    <property type="match status" value="1"/>
</dbReference>
<name>A0A654LYK7_9ARCH</name>
<dbReference type="InterPro" id="IPR017972">
    <property type="entry name" value="Cyt_P450_CS"/>
</dbReference>
<evidence type="ECO:0000256" key="1">
    <source>
        <dbReference type="ARBA" id="ARBA00010617"/>
    </source>
</evidence>
<evidence type="ECO:0000256" key="2">
    <source>
        <dbReference type="ARBA" id="ARBA00022617"/>
    </source>
</evidence>
<keyword evidence="2 7" id="KW-0349">Heme</keyword>
<comment type="similarity">
    <text evidence="1 7">Belongs to the cytochrome P450 family.</text>
</comment>
<protein>
    <submittedName>
        <fullName evidence="8">Pentalenene oxygenase</fullName>
        <ecNumber evidence="8">1.14.15.32</ecNumber>
    </submittedName>
</protein>
<sequence>MKVKSNINKDRNHVYPPGPREIFPYSLAFKFISNPLPILKEIFESYGDISHFKFGPKLHVYLINDPYLIENILVKHNQYFVKSPGLKLAKRVIGNGLITNEGESHSKQRRRVQQAFTKDKITIYGNIITEHCIEYTDTNWRDGTIVDIHKEMTKLTLSIISKLLFGNNAITLNEIDKISDQITLIIEYINKLRLPFLRFIERLPIPLTLEYKDALKQLDNIIYSKIDLQRQKSPVKENKKIGRSKANDTQLSEHNNFQKYQNELDILSVLIDSTDKRMTDHNEQLLSDKDEEQTKEISKMTDKQIRDEVMTIFLAGHETTANALTWTLYLLSCHPKIESKILAEIDAIPKEKEDDKNNRKIITVKDLSRLKFTEKVLMESMRLYPPSWAIGRQTIQNYNLNEKYSVPSGSVIIMSQYLMHHDVRYFSDPEKFDPERWSLKFRASMPRFSYFPFGGGPRSCIGEPLAWIEGIIVLANIINNWKITLEEKDIANIKLHPLVTLRPKNGIKMKILKRFND</sequence>
<proteinExistence type="inferred from homology"/>
<keyword evidence="3 7" id="KW-0479">Metal-binding</keyword>
<evidence type="ECO:0000256" key="5">
    <source>
        <dbReference type="ARBA" id="ARBA00023004"/>
    </source>
</evidence>
<dbReference type="PRINTS" id="PR00463">
    <property type="entry name" value="EP450I"/>
</dbReference>
<accession>A0A654LYK7</accession>